<evidence type="ECO:0000259" key="25">
    <source>
        <dbReference type="PROSITE" id="PS51236"/>
    </source>
</evidence>
<evidence type="ECO:0000256" key="14">
    <source>
        <dbReference type="ARBA" id="ARBA00023030"/>
    </source>
</evidence>
<dbReference type="GO" id="GO:0005576">
    <property type="term" value="C:extracellular region"/>
    <property type="evidence" value="ECO:0007669"/>
    <property type="project" value="InterPro"/>
</dbReference>
<keyword evidence="16" id="KW-0325">Glycoprotein</keyword>
<dbReference type="FunFam" id="2.60.120.200:FF:000123">
    <property type="entry name" value="Thrombospondin 4"/>
    <property type="match status" value="1"/>
</dbReference>
<keyword evidence="14" id="KW-0339">Growth factor</keyword>
<dbReference type="PROSITE" id="PS51236">
    <property type="entry name" value="TSP_CTER"/>
    <property type="match status" value="1"/>
</dbReference>
<feature type="chain" id="PRO_5025592857" evidence="23">
    <location>
        <begin position="23"/>
        <end position="872"/>
    </location>
</feature>
<keyword evidence="12" id="KW-0130">Cell adhesion</keyword>
<evidence type="ECO:0000256" key="8">
    <source>
        <dbReference type="ARBA" id="ARBA00022729"/>
    </source>
</evidence>
<feature type="compositionally biased region" description="Acidic residues" evidence="22">
    <location>
        <begin position="631"/>
        <end position="642"/>
    </location>
</feature>
<protein>
    <submittedName>
        <fullName evidence="26">Thrombospondin 4b</fullName>
    </submittedName>
</protein>
<dbReference type="SMART" id="SM00179">
    <property type="entry name" value="EGF_CA"/>
    <property type="match status" value="2"/>
</dbReference>
<reference evidence="26" key="1">
    <citation type="submission" date="2025-08" db="UniProtKB">
        <authorList>
            <consortium name="Ensembl"/>
        </authorList>
    </citation>
    <scope>IDENTIFICATION</scope>
</reference>
<feature type="signal peptide" evidence="23">
    <location>
        <begin position="1"/>
        <end position="22"/>
    </location>
</feature>
<dbReference type="SMART" id="SM00210">
    <property type="entry name" value="TSPN"/>
    <property type="match status" value="1"/>
</dbReference>
<dbReference type="InterPro" id="IPR013320">
    <property type="entry name" value="ConA-like_dom_sf"/>
</dbReference>
<dbReference type="PROSITE" id="PS01187">
    <property type="entry name" value="EGF_CA"/>
    <property type="match status" value="1"/>
</dbReference>
<evidence type="ECO:0000256" key="12">
    <source>
        <dbReference type="ARBA" id="ARBA00022889"/>
    </source>
</evidence>
<comment type="subunit">
    <text evidence="19">Homotrimer; disulfide-linked.</text>
</comment>
<dbReference type="FunFam" id="1.20.5.10:FF:000001">
    <property type="entry name" value="thrombospondin-3 isoform X2"/>
    <property type="match status" value="1"/>
</dbReference>
<dbReference type="InterPro" id="IPR046970">
    <property type="entry name" value="TSP/COMP_CC_sf"/>
</dbReference>
<reference evidence="26" key="2">
    <citation type="submission" date="2025-09" db="UniProtKB">
        <authorList>
            <consortium name="Ensembl"/>
        </authorList>
    </citation>
    <scope>IDENTIFICATION</scope>
</reference>
<dbReference type="InterPro" id="IPR001881">
    <property type="entry name" value="EGF-like_Ca-bd_dom"/>
</dbReference>
<evidence type="ECO:0000256" key="17">
    <source>
        <dbReference type="ARBA" id="ARBA00023230"/>
    </source>
</evidence>
<dbReference type="SMART" id="SM00181">
    <property type="entry name" value="EGF"/>
    <property type="match status" value="4"/>
</dbReference>
<dbReference type="InterPro" id="IPR003367">
    <property type="entry name" value="Thrombospondin_3-like_rpt"/>
</dbReference>
<dbReference type="InterPro" id="IPR018097">
    <property type="entry name" value="EGF_Ca-bd_CS"/>
</dbReference>
<evidence type="ECO:0000256" key="22">
    <source>
        <dbReference type="SAM" id="MobiDB-lite"/>
    </source>
</evidence>
<evidence type="ECO:0000256" key="21">
    <source>
        <dbReference type="PROSITE-ProRule" id="PRU00634"/>
    </source>
</evidence>
<dbReference type="GO" id="GO:0016529">
    <property type="term" value="C:sarcoplasmic reticulum"/>
    <property type="evidence" value="ECO:0007669"/>
    <property type="project" value="UniProtKB-SubCell"/>
</dbReference>
<dbReference type="GO" id="GO:0008083">
    <property type="term" value="F:growth factor activity"/>
    <property type="evidence" value="ECO:0007669"/>
    <property type="project" value="UniProtKB-KW"/>
</dbReference>
<feature type="region of interest" description="Disordered" evidence="22">
    <location>
        <begin position="563"/>
        <end position="652"/>
    </location>
</feature>
<evidence type="ECO:0000313" key="27">
    <source>
        <dbReference type="Proteomes" id="UP000472277"/>
    </source>
</evidence>
<feature type="compositionally biased region" description="Basic and acidic residues" evidence="22">
    <location>
        <begin position="521"/>
        <end position="536"/>
    </location>
</feature>
<dbReference type="InterPro" id="IPR017897">
    <property type="entry name" value="Thrombospondin_3_rpt"/>
</dbReference>
<dbReference type="CDD" id="cd00054">
    <property type="entry name" value="EGF_CA"/>
    <property type="match status" value="2"/>
</dbReference>
<evidence type="ECO:0000256" key="7">
    <source>
        <dbReference type="ARBA" id="ARBA00022536"/>
    </source>
</evidence>
<keyword evidence="8 23" id="KW-0732">Signal</keyword>
<dbReference type="Proteomes" id="UP000472277">
    <property type="component" value="Chromosome 23"/>
</dbReference>
<evidence type="ECO:0000256" key="19">
    <source>
        <dbReference type="ARBA" id="ARBA00038536"/>
    </source>
</evidence>
<dbReference type="GO" id="GO:0005509">
    <property type="term" value="F:calcium ion binding"/>
    <property type="evidence" value="ECO:0007669"/>
    <property type="project" value="UniProtKB-UniRule"/>
</dbReference>
<dbReference type="InterPro" id="IPR000742">
    <property type="entry name" value="EGF"/>
</dbReference>
<dbReference type="InterPro" id="IPR024665">
    <property type="entry name" value="TSP/COMP_CC"/>
</dbReference>
<dbReference type="SUPFAM" id="SSF103647">
    <property type="entry name" value="TSP type-3 repeat"/>
    <property type="match status" value="3"/>
</dbReference>
<evidence type="ECO:0000256" key="5">
    <source>
        <dbReference type="ARBA" id="ARBA00022525"/>
    </source>
</evidence>
<feature type="compositionally biased region" description="Basic and acidic residues" evidence="22">
    <location>
        <begin position="503"/>
        <end position="515"/>
    </location>
</feature>
<dbReference type="FunFam" id="4.10.1080.10:FF:000001">
    <property type="entry name" value="Thrombospondin 3"/>
    <property type="match status" value="1"/>
</dbReference>
<dbReference type="InterPro" id="IPR048287">
    <property type="entry name" value="TSPN-like_N"/>
</dbReference>
<dbReference type="InterPro" id="IPR028974">
    <property type="entry name" value="TSP_type-3_rpt"/>
</dbReference>
<keyword evidence="7 20" id="KW-0245">EGF-like domain</keyword>
<dbReference type="SUPFAM" id="SSF49899">
    <property type="entry name" value="Concanavalin A-like lectins/glucanases"/>
    <property type="match status" value="2"/>
</dbReference>
<evidence type="ECO:0000256" key="23">
    <source>
        <dbReference type="SAM" id="SignalP"/>
    </source>
</evidence>
<feature type="domain" description="TSP C-terminal" evidence="25">
    <location>
        <begin position="639"/>
        <end position="856"/>
    </location>
</feature>
<name>A0A673ZVF8_SALTR</name>
<keyword evidence="5" id="KW-0964">Secreted</keyword>
<dbReference type="Pfam" id="PF07645">
    <property type="entry name" value="EGF_CA"/>
    <property type="match status" value="2"/>
</dbReference>
<dbReference type="PROSITE" id="PS50026">
    <property type="entry name" value="EGF_3"/>
    <property type="match status" value="2"/>
</dbReference>
<evidence type="ECO:0000256" key="18">
    <source>
        <dbReference type="ARBA" id="ARBA00023246"/>
    </source>
</evidence>
<dbReference type="PANTHER" id="PTHR10199:SF92">
    <property type="entry name" value="THROMBOSPONDIN-4"/>
    <property type="match status" value="1"/>
</dbReference>
<evidence type="ECO:0000313" key="26">
    <source>
        <dbReference type="Ensembl" id="ENSSTUP00000050853.1"/>
    </source>
</evidence>
<keyword evidence="6" id="KW-0272">Extracellular matrix</keyword>
<dbReference type="PANTHER" id="PTHR10199">
    <property type="entry name" value="THROMBOSPONDIN"/>
    <property type="match status" value="1"/>
</dbReference>
<keyword evidence="17" id="KW-0834">Unfolded protein response</keyword>
<dbReference type="Ensembl" id="ENSSTUT00000053176.1">
    <property type="protein sequence ID" value="ENSSTUP00000050853.1"/>
    <property type="gene ID" value="ENSSTUG00000020235.1"/>
</dbReference>
<dbReference type="AlphaFoldDB" id="A0A673ZVF8"/>
<evidence type="ECO:0000256" key="9">
    <source>
        <dbReference type="ARBA" id="ARBA00022737"/>
    </source>
</evidence>
<evidence type="ECO:0000259" key="24">
    <source>
        <dbReference type="PROSITE" id="PS50026"/>
    </source>
</evidence>
<evidence type="ECO:0000256" key="10">
    <source>
        <dbReference type="ARBA" id="ARBA00022824"/>
    </source>
</evidence>
<comment type="subcellular location">
    <subcellularLocation>
        <location evidence="1">Endoplasmic reticulum</location>
    </subcellularLocation>
    <subcellularLocation>
        <location evidence="2">Sarcoplasmic reticulum</location>
    </subcellularLocation>
    <subcellularLocation>
        <location evidence="3">Secreted</location>
        <location evidence="3">Extracellular space</location>
        <location evidence="3">Extracellular matrix</location>
    </subcellularLocation>
</comment>
<dbReference type="SUPFAM" id="SSF58006">
    <property type="entry name" value="Assembly domain of cartilage oligomeric matrix protein"/>
    <property type="match status" value="1"/>
</dbReference>
<dbReference type="FunFam" id="4.10.1080.10:FF:000004">
    <property type="entry name" value="Cartilage oligomeric matrix protein"/>
    <property type="match status" value="1"/>
</dbReference>
<dbReference type="SUPFAM" id="SSF57196">
    <property type="entry name" value="EGF/Laminin"/>
    <property type="match status" value="1"/>
</dbReference>
<evidence type="ECO:0000256" key="20">
    <source>
        <dbReference type="PROSITE-ProRule" id="PRU00076"/>
    </source>
</evidence>
<feature type="domain" description="EGF-like" evidence="24">
    <location>
        <begin position="391"/>
        <end position="433"/>
    </location>
</feature>
<dbReference type="PROSITE" id="PS01186">
    <property type="entry name" value="EGF_2"/>
    <property type="match status" value="1"/>
</dbReference>
<dbReference type="InterPro" id="IPR008859">
    <property type="entry name" value="Thrombospondin_C"/>
</dbReference>
<dbReference type="Pfam" id="PF11598">
    <property type="entry name" value="COMP"/>
    <property type="match status" value="1"/>
</dbReference>
<keyword evidence="27" id="KW-1185">Reference proteome</keyword>
<evidence type="ECO:0000256" key="13">
    <source>
        <dbReference type="ARBA" id="ARBA00022951"/>
    </source>
</evidence>
<feature type="domain" description="EGF-like" evidence="24">
    <location>
        <begin position="294"/>
        <end position="331"/>
    </location>
</feature>
<organism evidence="26 27">
    <name type="scientific">Salmo trutta</name>
    <name type="common">Brown trout</name>
    <dbReference type="NCBI Taxonomy" id="8032"/>
    <lineage>
        <taxon>Eukaryota</taxon>
        <taxon>Metazoa</taxon>
        <taxon>Chordata</taxon>
        <taxon>Craniata</taxon>
        <taxon>Vertebrata</taxon>
        <taxon>Euteleostomi</taxon>
        <taxon>Actinopterygii</taxon>
        <taxon>Neopterygii</taxon>
        <taxon>Teleostei</taxon>
        <taxon>Protacanthopterygii</taxon>
        <taxon>Salmoniformes</taxon>
        <taxon>Salmonidae</taxon>
        <taxon>Salmoninae</taxon>
        <taxon>Salmo</taxon>
    </lineage>
</organism>
<comment type="similarity">
    <text evidence="4">Belongs to the thrombospondin family.</text>
</comment>
<keyword evidence="10" id="KW-0256">Endoplasmic reticulum</keyword>
<feature type="region of interest" description="Disordered" evidence="22">
    <location>
        <begin position="489"/>
        <end position="536"/>
    </location>
</feature>
<dbReference type="Gene3D" id="2.60.120.200">
    <property type="match status" value="2"/>
</dbReference>
<dbReference type="Gene3D" id="2.10.25.10">
    <property type="entry name" value="Laminin"/>
    <property type="match status" value="3"/>
</dbReference>
<dbReference type="PROSITE" id="PS51234">
    <property type="entry name" value="TSP3"/>
    <property type="match status" value="2"/>
</dbReference>
<dbReference type="GeneTree" id="ENSGT00940000155227"/>
<sequence>MNIHHFLPFVLLYFIFPSAVYDLLNTPDCLPDLLQGGLVEQGVNEAFILTTFKLQPKTGATVFGLYNPRDNSKYFEFTVLGKLNRAVLRYLRSDRRMSSVTFNNIQLADGQRHRLLFHLKGMQQGPRAVELHLDCRLVETVRDLPSVFQGLPAGYGVVELKSMQGKAEEELEELKLVVGDTFENVASLQNCHQQGDSVQTLGVNTKQLSNQMLELTQVINELKDVLIQQVKETSFLRNTISECQACGLGGSEVMKPKCAPGVCFRDDMCIETEESVECGPCPDGYTGDGFSCEDVDECQFNPCFAKVKCVNTAPGFRCDACPLGYTGLAVEGVGVVYAQTNKQVCDDIDECKGPNNGGCTADSLCHNSAGSYVCGGCKTGYIGGQVNGCKPERSCGNSRTNPCDVNAQCIQERDGSITCQCGIGWAGNGYLCGKDTDIDGYPDEKLKCKDMVCKKDNCMRVPNSGQEDADEDGQGDACDNDADGDGILNEQDNCWLKPNVDQRNSDKDNHGDACDNCRTVENPDQRDTDSDRKGDACDDDMDGDGLKNFLDNCQRVVNRDQLDRDGDGVGDACDSCPDIPNPNQSDIDDDLVGDSCDTNQDSDGDGHQDTKDNCPNVINSSQLDTDKDGLGDECDDDDDNDSIPDFLPPGPDNCRLVPNPDQLDENMTPDWLWVRKTSKSLSSYTAFSGVDFEGTFHVNTVTDDDYAGFIFGYQDSSSFYVVMWKQTEQTYWQATPFRAVAEPGIQLKAVKSKSGPGEHLRNSLWHTGDTNDQVRLLWKDPRNVGWKDKVSYRWYLQHRPQVGYIRARFYEGTELVADSGVTIDTTMRGGRLGVFCFSQENIIWSNLKYRCNDTIPEDFQAFSTQHGVNDSL</sequence>
<comment type="caution">
    <text evidence="20">Lacks conserved residue(s) required for the propagation of feature annotation.</text>
</comment>
<dbReference type="FunFam" id="2.60.120.200:FF:000002">
    <property type="entry name" value="Thrombospondin 3"/>
    <property type="match status" value="1"/>
</dbReference>
<keyword evidence="18" id="KW-0497">Mitogen</keyword>
<proteinExistence type="inferred from homology"/>
<dbReference type="FunFam" id="2.10.25.10:FF:000027">
    <property type="entry name" value="Thrombospondin 3"/>
    <property type="match status" value="1"/>
</dbReference>
<evidence type="ECO:0000256" key="15">
    <source>
        <dbReference type="ARBA" id="ARBA00023157"/>
    </source>
</evidence>
<evidence type="ECO:0000256" key="6">
    <source>
        <dbReference type="ARBA" id="ARBA00022530"/>
    </source>
</evidence>
<dbReference type="GO" id="GO:0006986">
    <property type="term" value="P:response to unfolded protein"/>
    <property type="evidence" value="ECO:0007669"/>
    <property type="project" value="UniProtKB-KW"/>
</dbReference>
<dbReference type="InterPro" id="IPR049883">
    <property type="entry name" value="NOTCH1_EGF-like"/>
</dbReference>
<dbReference type="GO" id="GO:0051781">
    <property type="term" value="P:positive regulation of cell division"/>
    <property type="evidence" value="ECO:0007669"/>
    <property type="project" value="UniProtKB-KW"/>
</dbReference>
<dbReference type="Gene3D" id="1.20.5.10">
    <property type="match status" value="1"/>
</dbReference>
<gene>
    <name evidence="26" type="primary">THBS4</name>
    <name evidence="26" type="synonym">LOC115159200</name>
</gene>
<evidence type="ECO:0000256" key="11">
    <source>
        <dbReference type="ARBA" id="ARBA00022837"/>
    </source>
</evidence>
<dbReference type="FunFam" id="2.10.25.10:FF:000170">
    <property type="entry name" value="thrombospondin-3 isoform X1"/>
    <property type="match status" value="1"/>
</dbReference>
<dbReference type="GO" id="GO:0007155">
    <property type="term" value="P:cell adhesion"/>
    <property type="evidence" value="ECO:0007669"/>
    <property type="project" value="UniProtKB-KW"/>
</dbReference>
<dbReference type="Pfam" id="PF05735">
    <property type="entry name" value="TSP_C"/>
    <property type="match status" value="1"/>
</dbReference>
<evidence type="ECO:0000256" key="4">
    <source>
        <dbReference type="ARBA" id="ARBA00009456"/>
    </source>
</evidence>
<dbReference type="Gene3D" id="4.10.1080.10">
    <property type="entry name" value="TSP type-3 repeat"/>
    <property type="match status" value="2"/>
</dbReference>
<dbReference type="Pfam" id="PF02412">
    <property type="entry name" value="TSP_3"/>
    <property type="match status" value="5"/>
</dbReference>
<evidence type="ECO:0000256" key="1">
    <source>
        <dbReference type="ARBA" id="ARBA00004240"/>
    </source>
</evidence>
<evidence type="ECO:0000256" key="2">
    <source>
        <dbReference type="ARBA" id="ARBA00004369"/>
    </source>
</evidence>
<dbReference type="FunFam" id="2.10.25.10:FF:000025">
    <property type="entry name" value="Thrombospondin 3"/>
    <property type="match status" value="1"/>
</dbReference>
<evidence type="ECO:0000256" key="3">
    <source>
        <dbReference type="ARBA" id="ARBA00004498"/>
    </source>
</evidence>
<evidence type="ECO:0000256" key="16">
    <source>
        <dbReference type="ARBA" id="ARBA00023180"/>
    </source>
</evidence>
<accession>A0A673ZVF8</accession>
<feature type="repeat" description="TSP type-3" evidence="21">
    <location>
        <begin position="467"/>
        <end position="502"/>
    </location>
</feature>
<keyword evidence="11 21" id="KW-0106">Calcium</keyword>
<keyword evidence="9" id="KW-0677">Repeat</keyword>
<keyword evidence="15" id="KW-1015">Disulfide bond</keyword>
<feature type="repeat" description="TSP type-3" evidence="21">
    <location>
        <begin position="526"/>
        <end position="561"/>
    </location>
</feature>
<keyword evidence="13" id="KW-0703">Sarcoplasmic reticulum</keyword>